<organism evidence="2 3">
    <name type="scientific">Nepenthes gracilis</name>
    <name type="common">Slender pitcher plant</name>
    <dbReference type="NCBI Taxonomy" id="150966"/>
    <lineage>
        <taxon>Eukaryota</taxon>
        <taxon>Viridiplantae</taxon>
        <taxon>Streptophyta</taxon>
        <taxon>Embryophyta</taxon>
        <taxon>Tracheophyta</taxon>
        <taxon>Spermatophyta</taxon>
        <taxon>Magnoliopsida</taxon>
        <taxon>eudicotyledons</taxon>
        <taxon>Gunneridae</taxon>
        <taxon>Pentapetalae</taxon>
        <taxon>Caryophyllales</taxon>
        <taxon>Nepenthaceae</taxon>
        <taxon>Nepenthes</taxon>
    </lineage>
</organism>
<comment type="caution">
    <text evidence="2">The sequence shown here is derived from an EMBL/GenBank/DDBJ whole genome shotgun (WGS) entry which is preliminary data.</text>
</comment>
<dbReference type="Proteomes" id="UP001279734">
    <property type="component" value="Unassembled WGS sequence"/>
</dbReference>
<gene>
    <name evidence="2" type="ORF">Nepgr_013108</name>
</gene>
<proteinExistence type="predicted"/>
<accession>A0AAD3SIH8</accession>
<evidence type="ECO:0000256" key="1">
    <source>
        <dbReference type="SAM" id="MobiDB-lite"/>
    </source>
</evidence>
<dbReference type="AlphaFoldDB" id="A0AAD3SIH8"/>
<dbReference type="EMBL" id="BSYO01000011">
    <property type="protein sequence ID" value="GMH11267.1"/>
    <property type="molecule type" value="Genomic_DNA"/>
</dbReference>
<sequence>MLALYNANTVVMHKIPRPDDNYSLWSKLPESEICRPPKFPAAEAASYVPIQYPKACHRIAPAVTENRSAHLLAPAPPPPTIHSHEMMQPPVSNVNPPVHTRQAVQAYAAPSVQSDRSTASKASVSALIKDARRIAEDGVPESVAVEEFKELKI</sequence>
<name>A0AAD3SIH8_NEPGR</name>
<feature type="region of interest" description="Disordered" evidence="1">
    <location>
        <begin position="72"/>
        <end position="97"/>
    </location>
</feature>
<protein>
    <submittedName>
        <fullName evidence="2">Uncharacterized protein</fullName>
    </submittedName>
</protein>
<reference evidence="2" key="1">
    <citation type="submission" date="2023-05" db="EMBL/GenBank/DDBJ databases">
        <title>Nepenthes gracilis genome sequencing.</title>
        <authorList>
            <person name="Fukushima K."/>
        </authorList>
    </citation>
    <scope>NUCLEOTIDE SEQUENCE</scope>
    <source>
        <strain evidence="2">SING2019-196</strain>
    </source>
</reference>
<evidence type="ECO:0000313" key="3">
    <source>
        <dbReference type="Proteomes" id="UP001279734"/>
    </source>
</evidence>
<evidence type="ECO:0000313" key="2">
    <source>
        <dbReference type="EMBL" id="GMH11267.1"/>
    </source>
</evidence>
<keyword evidence="3" id="KW-1185">Reference proteome</keyword>